<feature type="region of interest" description="Disordered" evidence="1">
    <location>
        <begin position="529"/>
        <end position="558"/>
    </location>
</feature>
<sequence>MNSSLFRNMTRADKDATVGGTGSDYANCTLEMPLSIFQTPPVVRQPQVQPVRSEHSTTSIAVIVDHWEQLEARHAELKRRDRAMDQMQQAMGDVGLLLLEDEEDDNENYLFSEKLPFERNYCPTEAKLVEHYAEGLAAEYWDNVSQRNTLAAAMDEVILIEVDMATPGDSTMSCKRCGKLGQKQSACKSVEPLCFNCHRTWHMRGQCANPKVYPSGSHKKTDAPKRVQFHKIPDDRFAYGIVKIDEYLNADDLVSIVNESLIKNEQVKILKKTETSTLDSQLNYADVDDNSDIVSEISEIEEEEEVHCSQLSIINITSKIKVESWKSDETDENKEDVKDSHEIPPRVVVDQVFGDTKEFEKILSDKEKINPKFNKIVENDNQRSTTEGIFANQNTVENNLTQNSAIDAETNAPNSQTSESSKHNDDSTITTTWIPCESVPGVNVVEQTFEGEKENMNHQVEGEHSQNYQEYHLEGEHQNEWHVEGEHQDEHHVEGEHDETETINLDENDEFHEINDNFSIARSENKDMYEDAPLEFNPDFPPLEKWTRNHPKEQSQRQ</sequence>
<dbReference type="SUPFAM" id="SSF57756">
    <property type="entry name" value="Retrovirus zinc finger-like domains"/>
    <property type="match status" value="1"/>
</dbReference>
<dbReference type="GO" id="GO:0008270">
    <property type="term" value="F:zinc ion binding"/>
    <property type="evidence" value="ECO:0007669"/>
    <property type="project" value="InterPro"/>
</dbReference>
<reference evidence="2" key="1">
    <citation type="submission" date="2023-04" db="EMBL/GenBank/DDBJ databases">
        <authorList>
            <person name="Vijverberg K."/>
            <person name="Xiong W."/>
            <person name="Schranz E."/>
        </authorList>
    </citation>
    <scope>NUCLEOTIDE SEQUENCE</scope>
</reference>
<accession>A0AA35VNY9</accession>
<keyword evidence="3" id="KW-1185">Reference proteome</keyword>
<dbReference type="GO" id="GO:0003676">
    <property type="term" value="F:nucleic acid binding"/>
    <property type="evidence" value="ECO:0007669"/>
    <property type="project" value="InterPro"/>
</dbReference>
<evidence type="ECO:0000256" key="1">
    <source>
        <dbReference type="SAM" id="MobiDB-lite"/>
    </source>
</evidence>
<gene>
    <name evidence="2" type="ORF">LSALG_LOCUS10266</name>
</gene>
<protein>
    <recommendedName>
        <fullName evidence="4">CCHC-type domain-containing protein</fullName>
    </recommendedName>
</protein>
<name>A0AA35VNY9_LACSI</name>
<feature type="compositionally biased region" description="Basic and acidic residues" evidence="1">
    <location>
        <begin position="545"/>
        <end position="558"/>
    </location>
</feature>
<proteinExistence type="predicted"/>
<dbReference type="Proteomes" id="UP001177003">
    <property type="component" value="Chromosome 1"/>
</dbReference>
<dbReference type="InterPro" id="IPR036875">
    <property type="entry name" value="Znf_CCHC_sf"/>
</dbReference>
<dbReference type="AlphaFoldDB" id="A0AA35VNY9"/>
<feature type="region of interest" description="Disordered" evidence="1">
    <location>
        <begin position="409"/>
        <end position="431"/>
    </location>
</feature>
<dbReference type="EMBL" id="OX465077">
    <property type="protein sequence ID" value="CAI9269920.1"/>
    <property type="molecule type" value="Genomic_DNA"/>
</dbReference>
<organism evidence="2 3">
    <name type="scientific">Lactuca saligna</name>
    <name type="common">Willowleaf lettuce</name>
    <dbReference type="NCBI Taxonomy" id="75948"/>
    <lineage>
        <taxon>Eukaryota</taxon>
        <taxon>Viridiplantae</taxon>
        <taxon>Streptophyta</taxon>
        <taxon>Embryophyta</taxon>
        <taxon>Tracheophyta</taxon>
        <taxon>Spermatophyta</taxon>
        <taxon>Magnoliopsida</taxon>
        <taxon>eudicotyledons</taxon>
        <taxon>Gunneridae</taxon>
        <taxon>Pentapetalae</taxon>
        <taxon>asterids</taxon>
        <taxon>campanulids</taxon>
        <taxon>Asterales</taxon>
        <taxon>Asteraceae</taxon>
        <taxon>Cichorioideae</taxon>
        <taxon>Cichorieae</taxon>
        <taxon>Lactucinae</taxon>
        <taxon>Lactuca</taxon>
    </lineage>
</organism>
<evidence type="ECO:0008006" key="4">
    <source>
        <dbReference type="Google" id="ProtNLM"/>
    </source>
</evidence>
<feature type="compositionally biased region" description="Polar residues" evidence="1">
    <location>
        <begin position="409"/>
        <end position="419"/>
    </location>
</feature>
<evidence type="ECO:0000313" key="3">
    <source>
        <dbReference type="Proteomes" id="UP001177003"/>
    </source>
</evidence>
<evidence type="ECO:0000313" key="2">
    <source>
        <dbReference type="EMBL" id="CAI9269920.1"/>
    </source>
</evidence>